<dbReference type="InterPro" id="IPR000182">
    <property type="entry name" value="GNAT_dom"/>
</dbReference>
<proteinExistence type="predicted"/>
<gene>
    <name evidence="2" type="ORF">HNO88_002765</name>
</gene>
<organism evidence="2 3">
    <name type="scientific">Novosphingobium chloroacetimidivorans</name>
    <dbReference type="NCBI Taxonomy" id="1428314"/>
    <lineage>
        <taxon>Bacteria</taxon>
        <taxon>Pseudomonadati</taxon>
        <taxon>Pseudomonadota</taxon>
        <taxon>Alphaproteobacteria</taxon>
        <taxon>Sphingomonadales</taxon>
        <taxon>Sphingomonadaceae</taxon>
        <taxon>Novosphingobium</taxon>
    </lineage>
</organism>
<keyword evidence="3" id="KW-1185">Reference proteome</keyword>
<reference evidence="2 3" key="1">
    <citation type="submission" date="2020-08" db="EMBL/GenBank/DDBJ databases">
        <title>Functional genomics of gut bacteria from endangered species of beetles.</title>
        <authorList>
            <person name="Carlos-Shanley C."/>
        </authorList>
    </citation>
    <scope>NUCLEOTIDE SEQUENCE [LARGE SCALE GENOMIC DNA]</scope>
    <source>
        <strain evidence="2 3">S00245</strain>
    </source>
</reference>
<accession>A0A7W7KAY1</accession>
<dbReference type="Proteomes" id="UP000555448">
    <property type="component" value="Unassembled WGS sequence"/>
</dbReference>
<evidence type="ECO:0000313" key="2">
    <source>
        <dbReference type="EMBL" id="MBB4859436.1"/>
    </source>
</evidence>
<dbReference type="InterPro" id="IPR016181">
    <property type="entry name" value="Acyl_CoA_acyltransferase"/>
</dbReference>
<comment type="caution">
    <text evidence="2">The sequence shown here is derived from an EMBL/GenBank/DDBJ whole genome shotgun (WGS) entry which is preliminary data.</text>
</comment>
<name>A0A7W7KAY1_9SPHN</name>
<dbReference type="Gene3D" id="3.40.630.30">
    <property type="match status" value="1"/>
</dbReference>
<evidence type="ECO:0000259" key="1">
    <source>
        <dbReference type="Pfam" id="PF00583"/>
    </source>
</evidence>
<dbReference type="SUPFAM" id="SSF55729">
    <property type="entry name" value="Acyl-CoA N-acyltransferases (Nat)"/>
    <property type="match status" value="1"/>
</dbReference>
<evidence type="ECO:0000313" key="3">
    <source>
        <dbReference type="Proteomes" id="UP000555448"/>
    </source>
</evidence>
<dbReference type="RefSeq" id="WP_184246317.1">
    <property type="nucleotide sequence ID" value="NZ_JACHLR010000011.1"/>
</dbReference>
<dbReference type="Pfam" id="PF00583">
    <property type="entry name" value="Acetyltransf_1"/>
    <property type="match status" value="1"/>
</dbReference>
<feature type="domain" description="N-acetyltransferase" evidence="1">
    <location>
        <begin position="37"/>
        <end position="131"/>
    </location>
</feature>
<sequence>MPTIINPMDALKSFEPALKRGELQIESGRLDSSLLVHRDEPNGEWRITYARMNGSAVAALAIIVPADPKDGAPVFQIGYAVPQHLRKRGLGKRIAQAAIDEFSSGMAGAGMKRFFFEAIVGAKNLASQKVAAQVIGGDAKRTKDEASGEAAFQYLKEVRAP</sequence>
<protein>
    <recommendedName>
        <fullName evidence="1">N-acetyltransferase domain-containing protein</fullName>
    </recommendedName>
</protein>
<dbReference type="GO" id="GO:0016747">
    <property type="term" value="F:acyltransferase activity, transferring groups other than amino-acyl groups"/>
    <property type="evidence" value="ECO:0007669"/>
    <property type="project" value="InterPro"/>
</dbReference>
<dbReference type="AlphaFoldDB" id="A0A7W7KAY1"/>
<dbReference type="EMBL" id="JACHLR010000011">
    <property type="protein sequence ID" value="MBB4859436.1"/>
    <property type="molecule type" value="Genomic_DNA"/>
</dbReference>